<organism evidence="1 2">
    <name type="scientific">Sporomusa silvacetica DSM 10669</name>
    <dbReference type="NCBI Taxonomy" id="1123289"/>
    <lineage>
        <taxon>Bacteria</taxon>
        <taxon>Bacillati</taxon>
        <taxon>Bacillota</taxon>
        <taxon>Negativicutes</taxon>
        <taxon>Selenomonadales</taxon>
        <taxon>Sporomusaceae</taxon>
        <taxon>Sporomusa</taxon>
    </lineage>
</organism>
<evidence type="ECO:0000313" key="1">
    <source>
        <dbReference type="EMBL" id="XFO64388.1"/>
    </source>
</evidence>
<name>A0ABZ3IG52_9FIRM</name>
<dbReference type="InterPro" id="IPR006357">
    <property type="entry name" value="HAD-SF_hydro_IIA"/>
</dbReference>
<reference evidence="1" key="1">
    <citation type="submission" date="2024-05" db="EMBL/GenBank/DDBJ databases">
        <title>Isolation and characterization of Sporomusa carbonis sp. nov., a carboxydotrophic hydrogenogen in the genus of Sporomusa isolated from a charcoal burning pile.</title>
        <authorList>
            <person name="Boeer T."/>
            <person name="Rosenbaum F."/>
            <person name="Eysell L."/>
            <person name="Mueller V."/>
            <person name="Daniel R."/>
            <person name="Poehlein A."/>
        </authorList>
    </citation>
    <scope>NUCLEOTIDE SEQUENCE [LARGE SCALE GENOMIC DNA]</scope>
    <source>
        <strain evidence="1">DSM 10669</strain>
    </source>
</reference>
<dbReference type="InterPro" id="IPR023214">
    <property type="entry name" value="HAD_sf"/>
</dbReference>
<dbReference type="Pfam" id="PF13344">
    <property type="entry name" value="Hydrolase_6"/>
    <property type="match status" value="1"/>
</dbReference>
<dbReference type="InterPro" id="IPR036412">
    <property type="entry name" value="HAD-like_sf"/>
</dbReference>
<dbReference type="Proteomes" id="UP000216752">
    <property type="component" value="Chromosome"/>
</dbReference>
<dbReference type="EMBL" id="CP155573">
    <property type="protein sequence ID" value="XFO64388.1"/>
    <property type="molecule type" value="Genomic_DNA"/>
</dbReference>
<dbReference type="Gene3D" id="3.40.50.1000">
    <property type="entry name" value="HAD superfamily/HAD-like"/>
    <property type="match status" value="2"/>
</dbReference>
<accession>A0ABZ3IG52</accession>
<protein>
    <submittedName>
        <fullName evidence="1">Uncharacterized protein</fullName>
    </submittedName>
</protein>
<dbReference type="SUPFAM" id="SSF56784">
    <property type="entry name" value="HAD-like"/>
    <property type="match status" value="1"/>
</dbReference>
<gene>
    <name evidence="1" type="ORF">SPSIL_004900</name>
</gene>
<evidence type="ECO:0000313" key="2">
    <source>
        <dbReference type="Proteomes" id="UP000216752"/>
    </source>
</evidence>
<proteinExistence type="predicted"/>
<sequence>MTNDPRFLRQELCTRLLLLGIAASKEECITTGWATAHYLAQHAIDRVYVIGTNSLKTEIRSLGIKVTEQGDCRAVIVT</sequence>
<keyword evidence="2" id="KW-1185">Reference proteome</keyword>